<dbReference type="Gene3D" id="1.10.3720.10">
    <property type="entry name" value="MetI-like"/>
    <property type="match status" value="1"/>
</dbReference>
<dbReference type="InterPro" id="IPR035906">
    <property type="entry name" value="MetI-like_sf"/>
</dbReference>
<proteinExistence type="inferred from homology"/>
<evidence type="ECO:0000259" key="10">
    <source>
        <dbReference type="PROSITE" id="PS50928"/>
    </source>
</evidence>
<name>A0A2L0HBY0_RHIFR</name>
<feature type="transmembrane region" description="Helical" evidence="9">
    <location>
        <begin position="135"/>
        <end position="153"/>
    </location>
</feature>
<dbReference type="NCBIfam" id="TIGR01726">
    <property type="entry name" value="HEQRo_perm_3TM"/>
    <property type="match status" value="1"/>
</dbReference>
<evidence type="ECO:0000313" key="12">
    <source>
        <dbReference type="Proteomes" id="UP000239340"/>
    </source>
</evidence>
<comment type="similarity">
    <text evidence="2">Belongs to the binding-protein-dependent transport system permease family. HisMQ subfamily.</text>
</comment>
<feature type="transmembrane region" description="Helical" evidence="9">
    <location>
        <begin position="20"/>
        <end position="42"/>
    </location>
</feature>
<feature type="transmembrane region" description="Helical" evidence="9">
    <location>
        <begin position="54"/>
        <end position="75"/>
    </location>
</feature>
<reference evidence="11 12" key="1">
    <citation type="submission" date="2017-10" db="EMBL/GenBank/DDBJ databases">
        <title>Analysis of the genome sequences of Rhizobium populations associated to common bean (phaseolus vulgaris).</title>
        <authorList>
            <person name="Bustos P."/>
            <person name="Santamaria R.I."/>
            <person name="Miranda-Sanchez F."/>
            <person name="Perez-Carrascal O."/>
            <person name="Juarez S."/>
            <person name="Lozano L."/>
            <person name="Martinez-Flores I."/>
            <person name="Vinuesa P."/>
            <person name="Martinez-Romero E."/>
            <person name="Cevallos M.A."/>
            <person name="Romero D."/>
            <person name="Davila G."/>
            <person name="Gonzalez V."/>
        </authorList>
    </citation>
    <scope>NUCLEOTIDE SEQUENCE [LARGE SCALE GENOMIC DNA]</scope>
    <source>
        <strain evidence="11 12">NXT3</strain>
        <plasmid evidence="12">Plasmid psfrenxt3b</plasmid>
    </source>
</reference>
<evidence type="ECO:0000256" key="2">
    <source>
        <dbReference type="ARBA" id="ARBA00010072"/>
    </source>
</evidence>
<dbReference type="RefSeq" id="WP_104840552.1">
    <property type="nucleotide sequence ID" value="NZ_CP024309.1"/>
</dbReference>
<dbReference type="EMBL" id="CP024309">
    <property type="protein sequence ID" value="AUX78993.1"/>
    <property type="molecule type" value="Genomic_DNA"/>
</dbReference>
<keyword evidence="4" id="KW-1003">Cell membrane</keyword>
<geneLocation type="plasmid" evidence="12">
    <name>psfrenxt3b</name>
</geneLocation>
<sequence length="221" mass="24702">MTYWEFLEQYWPNLLAGTTVTIEQFLIASLLMIMISILFGLMRLSSSLLVRGLASAYIELFRGTSLLVQLYWMYFVLPVFGLPLDKFTAGYIAVAMNVGAYGAELVRGGILSVPRGQWEAAYALSMSSAKRMCRIILPQAMVIMLPAWGNMFIDTLKGTALASLLGVADLMFQVNNINQMRYLSAQAFGTALLIYYALARLLLTPGLRCIEARVRRKLSRT</sequence>
<dbReference type="GO" id="GO:0022857">
    <property type="term" value="F:transmembrane transporter activity"/>
    <property type="evidence" value="ECO:0007669"/>
    <property type="project" value="InterPro"/>
</dbReference>
<dbReference type="InterPro" id="IPR014342">
    <property type="entry name" value="Ectoine_EhuC"/>
</dbReference>
<evidence type="ECO:0000256" key="5">
    <source>
        <dbReference type="ARBA" id="ARBA00022692"/>
    </source>
</evidence>
<protein>
    <submittedName>
        <fullName evidence="11">Ectoine/hydroxyectoine ABC transporter permease protein EhuC 1</fullName>
    </submittedName>
</protein>
<dbReference type="InterPro" id="IPR043429">
    <property type="entry name" value="ArtM/GltK/GlnP/TcyL/YhdX-like"/>
</dbReference>
<evidence type="ECO:0000256" key="3">
    <source>
        <dbReference type="ARBA" id="ARBA00022448"/>
    </source>
</evidence>
<keyword evidence="6" id="KW-0029">Amino-acid transport</keyword>
<accession>A0A2L0HBY0</accession>
<dbReference type="GO" id="GO:0006865">
    <property type="term" value="P:amino acid transport"/>
    <property type="evidence" value="ECO:0007669"/>
    <property type="project" value="UniProtKB-KW"/>
</dbReference>
<evidence type="ECO:0000313" key="11">
    <source>
        <dbReference type="EMBL" id="AUX78993.1"/>
    </source>
</evidence>
<evidence type="ECO:0000256" key="8">
    <source>
        <dbReference type="ARBA" id="ARBA00023136"/>
    </source>
</evidence>
<dbReference type="CDD" id="cd06261">
    <property type="entry name" value="TM_PBP2"/>
    <property type="match status" value="1"/>
</dbReference>
<dbReference type="PANTHER" id="PTHR30614">
    <property type="entry name" value="MEMBRANE COMPONENT OF AMINO ACID ABC TRANSPORTER"/>
    <property type="match status" value="1"/>
</dbReference>
<feature type="transmembrane region" description="Helical" evidence="9">
    <location>
        <begin position="87"/>
        <end position="106"/>
    </location>
</feature>
<gene>
    <name evidence="11" type="primary">ehuC-1</name>
    <name evidence="11" type="ORF">NXT3_PB00338</name>
</gene>
<keyword evidence="7 9" id="KW-1133">Transmembrane helix</keyword>
<dbReference type="PROSITE" id="PS50928">
    <property type="entry name" value="ABC_TM1"/>
    <property type="match status" value="1"/>
</dbReference>
<dbReference type="Proteomes" id="UP000239340">
    <property type="component" value="Plasmid pSfreNXT3b"/>
</dbReference>
<keyword evidence="5 9" id="KW-0812">Transmembrane</keyword>
<keyword evidence="8 9" id="KW-0472">Membrane</keyword>
<feature type="domain" description="ABC transmembrane type-1" evidence="10">
    <location>
        <begin position="18"/>
        <end position="203"/>
    </location>
</feature>
<dbReference type="GO" id="GO:0043190">
    <property type="term" value="C:ATP-binding cassette (ABC) transporter complex"/>
    <property type="evidence" value="ECO:0007669"/>
    <property type="project" value="InterPro"/>
</dbReference>
<comment type="subcellular location">
    <subcellularLocation>
        <location evidence="1">Cell inner membrane</location>
        <topology evidence="1">Multi-pass membrane protein</topology>
    </subcellularLocation>
    <subcellularLocation>
        <location evidence="9">Cell membrane</location>
        <topology evidence="9">Multi-pass membrane protein</topology>
    </subcellularLocation>
</comment>
<dbReference type="InterPro" id="IPR010065">
    <property type="entry name" value="AA_ABC_transptr_permease_3TM"/>
</dbReference>
<dbReference type="AlphaFoldDB" id="A0A2L0HBY0"/>
<dbReference type="InterPro" id="IPR000515">
    <property type="entry name" value="MetI-like"/>
</dbReference>
<evidence type="ECO:0000256" key="7">
    <source>
        <dbReference type="ARBA" id="ARBA00022989"/>
    </source>
</evidence>
<organism evidence="11 12">
    <name type="scientific">Rhizobium fredii</name>
    <name type="common">Sinorhizobium fredii</name>
    <dbReference type="NCBI Taxonomy" id="380"/>
    <lineage>
        <taxon>Bacteria</taxon>
        <taxon>Pseudomonadati</taxon>
        <taxon>Pseudomonadota</taxon>
        <taxon>Alphaproteobacteria</taxon>
        <taxon>Hyphomicrobiales</taxon>
        <taxon>Rhizobiaceae</taxon>
        <taxon>Sinorhizobium/Ensifer group</taxon>
        <taxon>Sinorhizobium</taxon>
    </lineage>
</organism>
<feature type="transmembrane region" description="Helical" evidence="9">
    <location>
        <begin position="182"/>
        <end position="203"/>
    </location>
</feature>
<keyword evidence="3 9" id="KW-0813">Transport</keyword>
<evidence type="ECO:0000256" key="6">
    <source>
        <dbReference type="ARBA" id="ARBA00022970"/>
    </source>
</evidence>
<keyword evidence="11" id="KW-0614">Plasmid</keyword>
<dbReference type="NCBIfam" id="TIGR03004">
    <property type="entry name" value="ectoine_ehuC"/>
    <property type="match status" value="1"/>
</dbReference>
<dbReference type="SUPFAM" id="SSF161098">
    <property type="entry name" value="MetI-like"/>
    <property type="match status" value="1"/>
</dbReference>
<evidence type="ECO:0000256" key="4">
    <source>
        <dbReference type="ARBA" id="ARBA00022475"/>
    </source>
</evidence>
<dbReference type="PANTHER" id="PTHR30614:SF0">
    <property type="entry name" value="L-CYSTINE TRANSPORT SYSTEM PERMEASE PROTEIN TCYL"/>
    <property type="match status" value="1"/>
</dbReference>
<evidence type="ECO:0000256" key="9">
    <source>
        <dbReference type="RuleBase" id="RU363032"/>
    </source>
</evidence>
<evidence type="ECO:0000256" key="1">
    <source>
        <dbReference type="ARBA" id="ARBA00004429"/>
    </source>
</evidence>
<dbReference type="Pfam" id="PF00528">
    <property type="entry name" value="BPD_transp_1"/>
    <property type="match status" value="1"/>
</dbReference>